<keyword evidence="1" id="KW-0560">Oxidoreductase</keyword>
<gene>
    <name evidence="3" type="ORF">EGT71_13620</name>
</gene>
<dbReference type="Gene3D" id="3.40.50.720">
    <property type="entry name" value="NAD(P)-binding Rossmann-like Domain"/>
    <property type="match status" value="1"/>
</dbReference>
<name>A0A427UY43_9ENTR</name>
<evidence type="ECO:0000259" key="2">
    <source>
        <dbReference type="Pfam" id="PF22725"/>
    </source>
</evidence>
<dbReference type="InterPro" id="IPR055170">
    <property type="entry name" value="GFO_IDH_MocA-like_dom"/>
</dbReference>
<dbReference type="Pfam" id="PF22725">
    <property type="entry name" value="GFO_IDH_MocA_C3"/>
    <property type="match status" value="1"/>
</dbReference>
<dbReference type="PANTHER" id="PTHR43818">
    <property type="entry name" value="BCDNA.GH03377"/>
    <property type="match status" value="1"/>
</dbReference>
<feature type="domain" description="GFO/IDH/MocA-like oxidoreductase" evidence="2">
    <location>
        <begin position="156"/>
        <end position="280"/>
    </location>
</feature>
<dbReference type="RefSeq" id="WP_125292017.1">
    <property type="nucleotide sequence ID" value="NZ_JAPTZM010000013.1"/>
</dbReference>
<dbReference type="SUPFAM" id="SSF51735">
    <property type="entry name" value="NAD(P)-binding Rossmann-fold domains"/>
    <property type="match status" value="1"/>
</dbReference>
<organism evidence="3 4">
    <name type="scientific">Atlantibacter subterraneus</name>
    <dbReference type="NCBI Taxonomy" id="255519"/>
    <lineage>
        <taxon>Bacteria</taxon>
        <taxon>Pseudomonadati</taxon>
        <taxon>Pseudomonadota</taxon>
        <taxon>Gammaproteobacteria</taxon>
        <taxon>Enterobacterales</taxon>
        <taxon>Enterobacteriaceae</taxon>
        <taxon>Atlantibacter</taxon>
    </lineage>
</organism>
<dbReference type="Proteomes" id="UP000275331">
    <property type="component" value="Unassembled WGS sequence"/>
</dbReference>
<proteinExistence type="predicted"/>
<sequence length="355" mass="39459">MNHTDGMNYAPKGKPHPVVKPGEFVFAAAALDHGHIYGMCNGLIEAGATLKWVWDPDPLKRDAFIRQYPQVQIADSLEIILADSQVRLVAGAGVPSQRCALGLKVMAANKDYFVDKAPLTTLDQLADARAMVKKTGRKYAVYYSERLHVESAVFAGQLVEQGAIGQVIQTMGTGPHREGKNRPAWFYRHREFGGLLCDIGSHQIEQFLFFTGNTDARIIASQTRNVAHPQYPEFEDYGDALLCGENGARGFFRCDWFTPDGLPTWGDGRLTLLGTQGYIEIRKYIDLTHDEQDVVYLVNQDGVFRYPVAGKVGFPWFGQFILDCLNRSENAMTQAHAFKAAELCIKAQMLANAAH</sequence>
<dbReference type="EMBL" id="RHXB01000008">
    <property type="protein sequence ID" value="RSE25387.1"/>
    <property type="molecule type" value="Genomic_DNA"/>
</dbReference>
<dbReference type="InterPro" id="IPR050463">
    <property type="entry name" value="Gfo/Idh/MocA_oxidrdct_glycsds"/>
</dbReference>
<dbReference type="OrthoDB" id="9768836at2"/>
<comment type="caution">
    <text evidence="3">The sequence shown here is derived from an EMBL/GenBank/DDBJ whole genome shotgun (WGS) entry which is preliminary data.</text>
</comment>
<evidence type="ECO:0000256" key="1">
    <source>
        <dbReference type="ARBA" id="ARBA00023002"/>
    </source>
</evidence>
<dbReference type="InterPro" id="IPR036291">
    <property type="entry name" value="NAD(P)-bd_dom_sf"/>
</dbReference>
<evidence type="ECO:0000313" key="3">
    <source>
        <dbReference type="EMBL" id="RSE25387.1"/>
    </source>
</evidence>
<accession>A0A427UY43</accession>
<reference evidence="3 4" key="1">
    <citation type="submission" date="2018-10" db="EMBL/GenBank/DDBJ databases">
        <title>Transmission dynamics of multidrug resistant bacteria on intensive care unit surfaces.</title>
        <authorList>
            <person name="D'Souza A.W."/>
            <person name="Potter R.F."/>
            <person name="Wallace M."/>
            <person name="Shupe A."/>
            <person name="Patel S."/>
            <person name="Sun S."/>
            <person name="Gul D."/>
            <person name="Kwon J.H."/>
            <person name="Andleeb S."/>
            <person name="Burnham C.-A.D."/>
            <person name="Dantas G."/>
        </authorList>
    </citation>
    <scope>NUCLEOTIDE SEQUENCE [LARGE SCALE GENOMIC DNA]</scope>
    <source>
        <strain evidence="3 4">AS_373</strain>
    </source>
</reference>
<dbReference type="SUPFAM" id="SSF55347">
    <property type="entry name" value="Glyceraldehyde-3-phosphate dehydrogenase-like, C-terminal domain"/>
    <property type="match status" value="1"/>
</dbReference>
<dbReference type="PANTHER" id="PTHR43818:SF11">
    <property type="entry name" value="BCDNA.GH03377"/>
    <property type="match status" value="1"/>
</dbReference>
<protein>
    <submittedName>
        <fullName evidence="3">Gfo/Idh/MocA family oxidoreductase</fullName>
    </submittedName>
</protein>
<dbReference type="Gene3D" id="3.30.360.10">
    <property type="entry name" value="Dihydrodipicolinate Reductase, domain 2"/>
    <property type="match status" value="1"/>
</dbReference>
<evidence type="ECO:0000313" key="4">
    <source>
        <dbReference type="Proteomes" id="UP000275331"/>
    </source>
</evidence>
<dbReference type="GO" id="GO:0016491">
    <property type="term" value="F:oxidoreductase activity"/>
    <property type="evidence" value="ECO:0007669"/>
    <property type="project" value="UniProtKB-KW"/>
</dbReference>
<dbReference type="AlphaFoldDB" id="A0A427UY43"/>